<evidence type="ECO:0000256" key="5">
    <source>
        <dbReference type="ARBA" id="ARBA00022741"/>
    </source>
</evidence>
<comment type="catalytic activity">
    <reaction evidence="7">
        <text>succinate + ATP + CoA = succinyl-CoA + ADP + phosphate</text>
        <dbReference type="Rhea" id="RHEA:17661"/>
        <dbReference type="ChEBI" id="CHEBI:30031"/>
        <dbReference type="ChEBI" id="CHEBI:30616"/>
        <dbReference type="ChEBI" id="CHEBI:43474"/>
        <dbReference type="ChEBI" id="CHEBI:57287"/>
        <dbReference type="ChEBI" id="CHEBI:57292"/>
        <dbReference type="ChEBI" id="CHEBI:456216"/>
        <dbReference type="EC" id="6.2.1.5"/>
    </reaction>
</comment>
<dbReference type="KEGG" id="cprv:CYPRO_0782"/>
<dbReference type="OrthoDB" id="9802602at2"/>
<reference evidence="10 11" key="1">
    <citation type="submission" date="2018-03" db="EMBL/GenBank/DDBJ databases">
        <title>Phenotypic and genomic properties of Cyclonatronum proteinivorum gen. nov., sp. nov., a haloalkaliphilic bacteroidete from soda lakes possessing Na+-translocating rhodopsin.</title>
        <authorList>
            <person name="Toshchakov S.V."/>
            <person name="Korzhenkov A."/>
            <person name="Samarov N.I."/>
            <person name="Kublanov I.V."/>
            <person name="Muntyan M.S."/>
            <person name="Sorokin D.Y."/>
        </authorList>
    </citation>
    <scope>NUCLEOTIDE SEQUENCE [LARGE SCALE GENOMIC DNA]</scope>
    <source>
        <strain evidence="10 11">Omega</strain>
    </source>
</reference>
<dbReference type="EC" id="6.2.1.5" evidence="7"/>
<evidence type="ECO:0000256" key="7">
    <source>
        <dbReference type="HAMAP-Rule" id="MF_00558"/>
    </source>
</evidence>
<evidence type="ECO:0000313" key="10">
    <source>
        <dbReference type="EMBL" id="AXJ00065.1"/>
    </source>
</evidence>
<dbReference type="RefSeq" id="WP_114983370.1">
    <property type="nucleotide sequence ID" value="NZ_CP027806.1"/>
</dbReference>
<keyword evidence="3 7" id="KW-0436">Ligase</keyword>
<dbReference type="InterPro" id="IPR017866">
    <property type="entry name" value="Succ-CoA_synthase_bsu_CS"/>
</dbReference>
<evidence type="ECO:0000313" key="11">
    <source>
        <dbReference type="Proteomes" id="UP000254808"/>
    </source>
</evidence>
<evidence type="ECO:0000259" key="8">
    <source>
        <dbReference type="Pfam" id="PF00549"/>
    </source>
</evidence>
<dbReference type="EMBL" id="CP027806">
    <property type="protein sequence ID" value="AXJ00065.1"/>
    <property type="molecule type" value="Genomic_DNA"/>
</dbReference>
<dbReference type="InterPro" id="IPR005809">
    <property type="entry name" value="Succ_CoA_ligase-like_bsu"/>
</dbReference>
<dbReference type="SUPFAM" id="SSF56059">
    <property type="entry name" value="Glutathione synthetase ATP-binding domain-like"/>
    <property type="match status" value="1"/>
</dbReference>
<comment type="cofactor">
    <cofactor evidence="7">
        <name>Mg(2+)</name>
        <dbReference type="ChEBI" id="CHEBI:18420"/>
    </cofactor>
    <text evidence="7">Binds 1 Mg(2+) ion per subunit.</text>
</comment>
<keyword evidence="5 7" id="KW-0547">Nucleotide-binding</keyword>
<gene>
    <name evidence="7" type="primary">sucC</name>
    <name evidence="10" type="ORF">CYPRO_0782</name>
</gene>
<evidence type="ECO:0000256" key="2">
    <source>
        <dbReference type="ARBA" id="ARBA00022532"/>
    </source>
</evidence>
<dbReference type="UniPathway" id="UPA00223">
    <property type="reaction ID" value="UER00999"/>
</dbReference>
<dbReference type="NCBIfam" id="NF001913">
    <property type="entry name" value="PRK00696.1"/>
    <property type="match status" value="1"/>
</dbReference>
<dbReference type="FunFam" id="3.30.470.20:FF:000002">
    <property type="entry name" value="Succinate--CoA ligase [ADP-forming] subunit beta"/>
    <property type="match status" value="1"/>
</dbReference>
<dbReference type="GO" id="GO:0006104">
    <property type="term" value="P:succinyl-CoA metabolic process"/>
    <property type="evidence" value="ECO:0007669"/>
    <property type="project" value="TreeGrafter"/>
</dbReference>
<dbReference type="Gene3D" id="3.40.50.261">
    <property type="entry name" value="Succinyl-CoA synthetase domains"/>
    <property type="match status" value="1"/>
</dbReference>
<feature type="domain" description="ATP-grasp fold succinyl-CoA synthetase-type" evidence="9">
    <location>
        <begin position="2"/>
        <end position="212"/>
    </location>
</feature>
<dbReference type="Proteomes" id="UP000254808">
    <property type="component" value="Chromosome"/>
</dbReference>
<dbReference type="Pfam" id="PF08442">
    <property type="entry name" value="ATP-grasp_2"/>
    <property type="match status" value="1"/>
</dbReference>
<dbReference type="GO" id="GO:0042709">
    <property type="term" value="C:succinate-CoA ligase complex"/>
    <property type="evidence" value="ECO:0007669"/>
    <property type="project" value="TreeGrafter"/>
</dbReference>
<dbReference type="AlphaFoldDB" id="A0A345UHW3"/>
<feature type="domain" description="ATP-citrate synthase/succinyl-CoA ligase C-terminal" evidence="8">
    <location>
        <begin position="272"/>
        <end position="396"/>
    </location>
</feature>
<sequence>MNIHEYQAKEILKQYGVAVPAGIPAFSVEEAVSAAEELKAKGATLFVLKAQIHAGGRGKGRTVKSGAKGVMLCKTVEEVKQGAEALLGDTLVTIQTGEAGKQVQRLYVTDGVDIAHEFYLGITLDRAKGQNVIMVSTEGGVEIEKVAEETPELIVKEWVEPGQKLYPSQARRLAFALGLTGDAFKKGVKFILSLYEAFEATDASIFEINPLVLTPDNDVIALDAKINFDSNALFRHKDLMELRDLTEEDPAEVEAGKFNLNYIKLDGNVGCMVNGAGLAMATMDIIKLAGGDPANFLDVGGTANVETVKNGFKIILEDPNVKVILINIFGGIVRCDRVANGVLEAVKDPEIAAKVANVPIIVRLQGTNAEEAKEIIDNSDLNVVSAVLLKEAAAEVTKALA</sequence>
<dbReference type="Gene3D" id="3.30.470.20">
    <property type="entry name" value="ATP-grasp fold, B domain"/>
    <property type="match status" value="1"/>
</dbReference>
<keyword evidence="7" id="KW-0067">ATP-binding</keyword>
<dbReference type="Gene3D" id="3.30.1490.20">
    <property type="entry name" value="ATP-grasp fold, A domain"/>
    <property type="match status" value="1"/>
</dbReference>
<dbReference type="FunFam" id="3.40.50.261:FF:000001">
    <property type="entry name" value="Succinate--CoA ligase [ADP-forming] subunit beta"/>
    <property type="match status" value="1"/>
</dbReference>
<comment type="caution">
    <text evidence="7">Lacks conserved residue(s) required for the propagation of feature annotation.</text>
</comment>
<dbReference type="PANTHER" id="PTHR11815">
    <property type="entry name" value="SUCCINYL-COA SYNTHETASE BETA CHAIN"/>
    <property type="match status" value="1"/>
</dbReference>
<evidence type="ECO:0000256" key="4">
    <source>
        <dbReference type="ARBA" id="ARBA00022723"/>
    </source>
</evidence>
<comment type="pathway">
    <text evidence="7">Carbohydrate metabolism; tricarboxylic acid cycle; succinate from succinyl-CoA (ligase route): step 1/1.</text>
</comment>
<evidence type="ECO:0000259" key="9">
    <source>
        <dbReference type="Pfam" id="PF08442"/>
    </source>
</evidence>
<feature type="binding site" evidence="7">
    <location>
        <position position="274"/>
    </location>
    <ligand>
        <name>substrate</name>
        <note>ligand shared with subunit alpha</note>
    </ligand>
</feature>
<feature type="binding site" evidence="7">
    <location>
        <position position="223"/>
    </location>
    <ligand>
        <name>Mg(2+)</name>
        <dbReference type="ChEBI" id="CHEBI:18420"/>
    </ligand>
</feature>
<dbReference type="SUPFAM" id="SSF52210">
    <property type="entry name" value="Succinyl-CoA synthetase domains"/>
    <property type="match status" value="1"/>
</dbReference>
<dbReference type="InterPro" id="IPR005811">
    <property type="entry name" value="SUCC_ACL_C"/>
</dbReference>
<dbReference type="GO" id="GO:0004775">
    <property type="term" value="F:succinate-CoA ligase (ADP-forming) activity"/>
    <property type="evidence" value="ECO:0007669"/>
    <property type="project" value="UniProtKB-UniRule"/>
</dbReference>
<dbReference type="FunFam" id="3.30.1490.20:FF:000002">
    <property type="entry name" value="Succinate--CoA ligase [ADP-forming] subunit beta"/>
    <property type="match status" value="1"/>
</dbReference>
<feature type="binding site" evidence="7">
    <location>
        <begin position="56"/>
        <end position="58"/>
    </location>
    <ligand>
        <name>ATP</name>
        <dbReference type="ChEBI" id="CHEBI:30616"/>
    </ligand>
</feature>
<accession>A0A345UHW3</accession>
<evidence type="ECO:0000256" key="1">
    <source>
        <dbReference type="ARBA" id="ARBA00009182"/>
    </source>
</evidence>
<dbReference type="InterPro" id="IPR013650">
    <property type="entry name" value="ATP-grasp_succ-CoA_synth-type"/>
</dbReference>
<dbReference type="GO" id="GO:0005829">
    <property type="term" value="C:cytosol"/>
    <property type="evidence" value="ECO:0007669"/>
    <property type="project" value="TreeGrafter"/>
</dbReference>
<dbReference type="GO" id="GO:0004776">
    <property type="term" value="F:succinate-CoA ligase (GDP-forming) activity"/>
    <property type="evidence" value="ECO:0007669"/>
    <property type="project" value="RHEA"/>
</dbReference>
<evidence type="ECO:0000256" key="6">
    <source>
        <dbReference type="ARBA" id="ARBA00022842"/>
    </source>
</evidence>
<feature type="binding site" evidence="7">
    <location>
        <position position="112"/>
    </location>
    <ligand>
        <name>ATP</name>
        <dbReference type="ChEBI" id="CHEBI:30616"/>
    </ligand>
</feature>
<dbReference type="GO" id="GO:0000287">
    <property type="term" value="F:magnesium ion binding"/>
    <property type="evidence" value="ECO:0007669"/>
    <property type="project" value="UniProtKB-UniRule"/>
</dbReference>
<feature type="binding site" evidence="7">
    <location>
        <position position="209"/>
    </location>
    <ligand>
        <name>Mg(2+)</name>
        <dbReference type="ChEBI" id="CHEBI:18420"/>
    </ligand>
</feature>
<keyword evidence="6 7" id="KW-0460">Magnesium</keyword>
<dbReference type="NCBIfam" id="TIGR01016">
    <property type="entry name" value="sucCoAbeta"/>
    <property type="match status" value="1"/>
</dbReference>
<comment type="function">
    <text evidence="7">Succinyl-CoA synthetase functions in the citric acid cycle (TCA), coupling the hydrolysis of succinyl-CoA to the synthesis of either ATP or GTP and thus represents the only step of substrate-level phosphorylation in the TCA. The beta subunit provides nucleotide specificity of the enzyme and binds the substrate succinate, while the binding sites for coenzyme A and phosphate are found in the alpha subunit.</text>
</comment>
<protein>
    <recommendedName>
        <fullName evidence="7">Succinate--CoA ligase [ADP-forming] subunit beta</fullName>
        <ecNumber evidence="7">6.2.1.5</ecNumber>
    </recommendedName>
    <alternativeName>
        <fullName evidence="7">Succinyl-CoA synthetase subunit beta</fullName>
        <shortName evidence="7">SCS-beta</shortName>
    </alternativeName>
</protein>
<proteinExistence type="inferred from homology"/>
<feature type="binding site" evidence="7">
    <location>
        <begin position="331"/>
        <end position="333"/>
    </location>
    <ligand>
        <name>substrate</name>
        <note>ligand shared with subunit alpha</note>
    </ligand>
</feature>
<keyword evidence="11" id="KW-1185">Reference proteome</keyword>
<keyword evidence="4 7" id="KW-0479">Metal-binding</keyword>
<feature type="binding site" evidence="7">
    <location>
        <position position="49"/>
    </location>
    <ligand>
        <name>ATP</name>
        <dbReference type="ChEBI" id="CHEBI:30616"/>
    </ligand>
</feature>
<comment type="subunit">
    <text evidence="7">Heterotetramer of two alpha and two beta subunits.</text>
</comment>
<dbReference type="GO" id="GO:0006099">
    <property type="term" value="P:tricarboxylic acid cycle"/>
    <property type="evidence" value="ECO:0007669"/>
    <property type="project" value="UniProtKB-UniRule"/>
</dbReference>
<comment type="similarity">
    <text evidence="1 7">Belongs to the succinate/malate CoA ligase beta subunit family.</text>
</comment>
<dbReference type="PIRSF" id="PIRSF001554">
    <property type="entry name" value="SucCS_beta"/>
    <property type="match status" value="1"/>
</dbReference>
<dbReference type="PROSITE" id="PS01217">
    <property type="entry name" value="SUCCINYL_COA_LIG_3"/>
    <property type="match status" value="1"/>
</dbReference>
<organism evidence="10 11">
    <name type="scientific">Cyclonatronum proteinivorum</name>
    <dbReference type="NCBI Taxonomy" id="1457365"/>
    <lineage>
        <taxon>Bacteria</taxon>
        <taxon>Pseudomonadati</taxon>
        <taxon>Balneolota</taxon>
        <taxon>Balneolia</taxon>
        <taxon>Balneolales</taxon>
        <taxon>Cyclonatronaceae</taxon>
        <taxon>Cyclonatronum</taxon>
    </lineage>
</organism>
<comment type="catalytic activity">
    <reaction evidence="7">
        <text>GTP + succinate + CoA = succinyl-CoA + GDP + phosphate</text>
        <dbReference type="Rhea" id="RHEA:22120"/>
        <dbReference type="ChEBI" id="CHEBI:30031"/>
        <dbReference type="ChEBI" id="CHEBI:37565"/>
        <dbReference type="ChEBI" id="CHEBI:43474"/>
        <dbReference type="ChEBI" id="CHEBI:57287"/>
        <dbReference type="ChEBI" id="CHEBI:57292"/>
        <dbReference type="ChEBI" id="CHEBI:58189"/>
    </reaction>
</comment>
<feature type="binding site" evidence="7">
    <location>
        <position position="117"/>
    </location>
    <ligand>
        <name>ATP</name>
        <dbReference type="ChEBI" id="CHEBI:30616"/>
    </ligand>
</feature>
<evidence type="ECO:0000256" key="3">
    <source>
        <dbReference type="ARBA" id="ARBA00022598"/>
    </source>
</evidence>
<dbReference type="Pfam" id="PF00549">
    <property type="entry name" value="Ligase_CoA"/>
    <property type="match status" value="1"/>
</dbReference>
<name>A0A345UHW3_9BACT</name>
<dbReference type="PANTHER" id="PTHR11815:SF10">
    <property type="entry name" value="SUCCINATE--COA LIGASE [GDP-FORMING] SUBUNIT BETA, MITOCHONDRIAL"/>
    <property type="match status" value="1"/>
</dbReference>
<dbReference type="HAMAP" id="MF_00558">
    <property type="entry name" value="Succ_CoA_beta"/>
    <property type="match status" value="1"/>
</dbReference>
<dbReference type="InterPro" id="IPR013815">
    <property type="entry name" value="ATP_grasp_subdomain_1"/>
</dbReference>
<dbReference type="InterPro" id="IPR016102">
    <property type="entry name" value="Succinyl-CoA_synth-like"/>
</dbReference>
<keyword evidence="2 7" id="KW-0816">Tricarboxylic acid cycle</keyword>
<dbReference type="GO" id="GO:0005524">
    <property type="term" value="F:ATP binding"/>
    <property type="evidence" value="ECO:0007669"/>
    <property type="project" value="UniProtKB-UniRule"/>
</dbReference>